<keyword evidence="1" id="KW-0812">Transmembrane</keyword>
<keyword evidence="3" id="KW-1185">Reference proteome</keyword>
<dbReference type="OrthoDB" id="2429151at2"/>
<reference evidence="2 3" key="1">
    <citation type="submission" date="2020-04" db="EMBL/GenBank/DDBJ databases">
        <authorList>
            <person name="Pajer P."/>
            <person name="Broz P."/>
        </authorList>
    </citation>
    <scope>NUCLEOTIDE SEQUENCE [LARGE SCALE GENOMIC DNA]</scope>
    <source>
        <strain evidence="3">NRL-ATB46093</strain>
    </source>
</reference>
<feature type="transmembrane region" description="Helical" evidence="1">
    <location>
        <begin position="62"/>
        <end position="87"/>
    </location>
</feature>
<keyword evidence="1" id="KW-0472">Membrane</keyword>
<keyword evidence="1" id="KW-1133">Transmembrane helix</keyword>
<evidence type="ECO:0000256" key="1">
    <source>
        <dbReference type="SAM" id="Phobius"/>
    </source>
</evidence>
<protein>
    <submittedName>
        <fullName evidence="2">Uncharacterized protein</fullName>
    </submittedName>
</protein>
<dbReference type="Gene3D" id="1.20.210.10">
    <property type="entry name" value="Cytochrome c oxidase-like, subunit I domain"/>
    <property type="match status" value="1"/>
</dbReference>
<dbReference type="AlphaFoldDB" id="A0A7H8Q9P8"/>
<name>A0A7H8Q9P8_9BACL</name>
<dbReference type="Proteomes" id="UP000509222">
    <property type="component" value="Chromosome"/>
</dbReference>
<gene>
    <name evidence="2" type="ORF">HF394_06185</name>
</gene>
<evidence type="ECO:0000313" key="2">
    <source>
        <dbReference type="EMBL" id="QKX50211.1"/>
    </source>
</evidence>
<dbReference type="EMBL" id="CP051177">
    <property type="protein sequence ID" value="QKX50211.1"/>
    <property type="molecule type" value="Genomic_DNA"/>
</dbReference>
<accession>A0A7H8Q9P8</accession>
<reference evidence="3" key="2">
    <citation type="submission" date="2020-06" db="EMBL/GenBank/DDBJ databases">
        <title>Isolation of Planomicrobium glaciei.</title>
        <authorList>
            <person name="Malisova L."/>
            <person name="Safrankova R."/>
            <person name="Jakubu V."/>
            <person name="Spanelova P."/>
        </authorList>
    </citation>
    <scope>NUCLEOTIDE SEQUENCE [LARGE SCALE GENOMIC DNA]</scope>
    <source>
        <strain evidence="3">NRL-ATB46093</strain>
    </source>
</reference>
<dbReference type="InterPro" id="IPR036927">
    <property type="entry name" value="Cyt_c_oxase-like_su1_sf"/>
</dbReference>
<organism evidence="2 3">
    <name type="scientific">Planococcus glaciei</name>
    <dbReference type="NCBI Taxonomy" id="459472"/>
    <lineage>
        <taxon>Bacteria</taxon>
        <taxon>Bacillati</taxon>
        <taxon>Bacillota</taxon>
        <taxon>Bacilli</taxon>
        <taxon>Bacillales</taxon>
        <taxon>Caryophanaceae</taxon>
        <taxon>Planococcus</taxon>
    </lineage>
</organism>
<proteinExistence type="predicted"/>
<evidence type="ECO:0000313" key="3">
    <source>
        <dbReference type="Proteomes" id="UP000509222"/>
    </source>
</evidence>
<sequence>MMAKHVKGLTWLVLLLMLAGLILIFTSVHFGIARGNSWLMRQVEGSDSEIYYMVIETYTASFMMIGGILFGAGLLIGILTFFTSVLFDEAEETSQAELRLKENEDA</sequence>
<feature type="transmembrane region" description="Helical" evidence="1">
    <location>
        <begin position="12"/>
        <end position="32"/>
    </location>
</feature>